<dbReference type="EMBL" id="CZDF01000170">
    <property type="protein sequence ID" value="CUR33991.1"/>
    <property type="molecule type" value="Genomic_DNA"/>
</dbReference>
<accession>A0A1J1LNJ5</accession>
<organism evidence="1 2">
    <name type="scientific">Planktothrix tepida PCC 9214</name>
    <dbReference type="NCBI Taxonomy" id="671072"/>
    <lineage>
        <taxon>Bacteria</taxon>
        <taxon>Bacillati</taxon>
        <taxon>Cyanobacteriota</taxon>
        <taxon>Cyanophyceae</taxon>
        <taxon>Oscillatoriophycideae</taxon>
        <taxon>Oscillatoriales</taxon>
        <taxon>Microcoleaceae</taxon>
        <taxon>Planktothrix</taxon>
    </lineage>
</organism>
<evidence type="ECO:0000313" key="1">
    <source>
        <dbReference type="EMBL" id="CUR33991.1"/>
    </source>
</evidence>
<sequence length="72" mass="8246">MFNNMETKDTDLKQQGKNWTKINQSLVSASDDNLLASSSQRYDKFIQQIIVLSQQNFGLSEVQLQSRCGNVY</sequence>
<reference evidence="2" key="1">
    <citation type="submission" date="2015-10" db="EMBL/GenBank/DDBJ databases">
        <authorList>
            <person name="Regsiter A."/>
            <person name="william w."/>
        </authorList>
    </citation>
    <scope>NUCLEOTIDE SEQUENCE [LARGE SCALE GENOMIC DNA]</scope>
</reference>
<name>A0A1J1LNJ5_9CYAN</name>
<dbReference type="Proteomes" id="UP000184315">
    <property type="component" value="Unassembled WGS sequence"/>
</dbReference>
<proteinExistence type="predicted"/>
<keyword evidence="2" id="KW-1185">Reference proteome</keyword>
<gene>
    <name evidence="1" type="ORF">PL9214630011</name>
</gene>
<dbReference type="AlphaFoldDB" id="A0A1J1LNJ5"/>
<protein>
    <submittedName>
        <fullName evidence="1">Uncharacterized protein</fullName>
    </submittedName>
</protein>
<evidence type="ECO:0000313" key="2">
    <source>
        <dbReference type="Proteomes" id="UP000184315"/>
    </source>
</evidence>